<dbReference type="Proteomes" id="UP000297280">
    <property type="component" value="Unassembled WGS sequence"/>
</dbReference>
<comment type="caution">
    <text evidence="1">The sequence shown here is derived from an EMBL/GenBank/DDBJ whole genome shotgun (WGS) entry which is preliminary data.</text>
</comment>
<dbReference type="EMBL" id="PQXO01000986">
    <property type="protein sequence ID" value="TGO81865.1"/>
    <property type="molecule type" value="Genomic_DNA"/>
</dbReference>
<keyword evidence="2" id="KW-1185">Reference proteome</keyword>
<protein>
    <submittedName>
        <fullName evidence="1">Uncharacterized protein</fullName>
    </submittedName>
</protein>
<dbReference type="AlphaFoldDB" id="A0A4Z1KL03"/>
<evidence type="ECO:0000313" key="2">
    <source>
        <dbReference type="Proteomes" id="UP000297280"/>
    </source>
</evidence>
<name>A0A4Z1KL03_9HELO</name>
<organism evidence="1 2">
    <name type="scientific">Botrytis porri</name>
    <dbReference type="NCBI Taxonomy" id="87229"/>
    <lineage>
        <taxon>Eukaryota</taxon>
        <taxon>Fungi</taxon>
        <taxon>Dikarya</taxon>
        <taxon>Ascomycota</taxon>
        <taxon>Pezizomycotina</taxon>
        <taxon>Leotiomycetes</taxon>
        <taxon>Helotiales</taxon>
        <taxon>Sclerotiniaceae</taxon>
        <taxon>Botrytis</taxon>
    </lineage>
</organism>
<evidence type="ECO:0000313" key="1">
    <source>
        <dbReference type="EMBL" id="TGO81865.1"/>
    </source>
</evidence>
<sequence>MAHLTTIRIFEVVKVESHGTMNIVSSTCNSSMVTKLCNDDEISILGIYPSGMITGALGRNVQGKLG</sequence>
<accession>A0A4Z1KL03</accession>
<proteinExistence type="predicted"/>
<reference evidence="1 2" key="1">
    <citation type="submission" date="2017-12" db="EMBL/GenBank/DDBJ databases">
        <title>Comparative genomics of Botrytis spp.</title>
        <authorList>
            <person name="Valero-Jimenez C.A."/>
            <person name="Tapia P."/>
            <person name="Veloso J."/>
            <person name="Silva-Moreno E."/>
            <person name="Staats M."/>
            <person name="Valdes J.H."/>
            <person name="Van Kan J.A.L."/>
        </authorList>
    </citation>
    <scope>NUCLEOTIDE SEQUENCE [LARGE SCALE GENOMIC DNA]</scope>
    <source>
        <strain evidence="1 2">MUCL3349</strain>
    </source>
</reference>
<gene>
    <name evidence="1" type="ORF">BPOR_0992g00040</name>
</gene>